<dbReference type="InParanoid" id="A0A2H3DSF7"/>
<proteinExistence type="predicted"/>
<keyword evidence="2" id="KW-1185">Reference proteome</keyword>
<dbReference type="Proteomes" id="UP000217790">
    <property type="component" value="Unassembled WGS sequence"/>
</dbReference>
<evidence type="ECO:0000313" key="2">
    <source>
        <dbReference type="Proteomes" id="UP000217790"/>
    </source>
</evidence>
<protein>
    <submittedName>
        <fullName evidence="1">Uncharacterized protein</fullName>
    </submittedName>
</protein>
<dbReference type="EMBL" id="KZ293648">
    <property type="protein sequence ID" value="PBK98149.1"/>
    <property type="molecule type" value="Genomic_DNA"/>
</dbReference>
<dbReference type="AlphaFoldDB" id="A0A2H3DSF7"/>
<accession>A0A2H3DSF7</accession>
<name>A0A2H3DSF7_ARMGA</name>
<organism evidence="1 2">
    <name type="scientific">Armillaria gallica</name>
    <name type="common">Bulbous honey fungus</name>
    <name type="synonym">Armillaria bulbosa</name>
    <dbReference type="NCBI Taxonomy" id="47427"/>
    <lineage>
        <taxon>Eukaryota</taxon>
        <taxon>Fungi</taxon>
        <taxon>Dikarya</taxon>
        <taxon>Basidiomycota</taxon>
        <taxon>Agaricomycotina</taxon>
        <taxon>Agaricomycetes</taxon>
        <taxon>Agaricomycetidae</taxon>
        <taxon>Agaricales</taxon>
        <taxon>Marasmiineae</taxon>
        <taxon>Physalacriaceae</taxon>
        <taxon>Armillaria</taxon>
    </lineage>
</organism>
<sequence>MSWRVYITTGNCLSISGSSYVRAYLIIDSLPRGTGGDSWSSPLLKVDTPFEDKYMRTGVKAVDLNLDGCQSAIWMPHIMISTGMMLIRIQGHRCCTGAAYNRTDGARF</sequence>
<gene>
    <name evidence="1" type="ORF">ARMGADRAFT_1075020</name>
</gene>
<reference evidence="2" key="1">
    <citation type="journal article" date="2017" name="Nat. Ecol. Evol.">
        <title>Genome expansion and lineage-specific genetic innovations in the forest pathogenic fungi Armillaria.</title>
        <authorList>
            <person name="Sipos G."/>
            <person name="Prasanna A.N."/>
            <person name="Walter M.C."/>
            <person name="O'Connor E."/>
            <person name="Balint B."/>
            <person name="Krizsan K."/>
            <person name="Kiss B."/>
            <person name="Hess J."/>
            <person name="Varga T."/>
            <person name="Slot J."/>
            <person name="Riley R."/>
            <person name="Boka B."/>
            <person name="Rigling D."/>
            <person name="Barry K."/>
            <person name="Lee J."/>
            <person name="Mihaltcheva S."/>
            <person name="LaButti K."/>
            <person name="Lipzen A."/>
            <person name="Waldron R."/>
            <person name="Moloney N.M."/>
            <person name="Sperisen C."/>
            <person name="Kredics L."/>
            <person name="Vagvoelgyi C."/>
            <person name="Patrignani A."/>
            <person name="Fitzpatrick D."/>
            <person name="Nagy I."/>
            <person name="Doyle S."/>
            <person name="Anderson J.B."/>
            <person name="Grigoriev I.V."/>
            <person name="Gueldener U."/>
            <person name="Muensterkoetter M."/>
            <person name="Nagy L.G."/>
        </authorList>
    </citation>
    <scope>NUCLEOTIDE SEQUENCE [LARGE SCALE GENOMIC DNA]</scope>
    <source>
        <strain evidence="2">Ar21-2</strain>
    </source>
</reference>
<dbReference type="OrthoDB" id="3110590at2759"/>
<evidence type="ECO:0000313" key="1">
    <source>
        <dbReference type="EMBL" id="PBK98149.1"/>
    </source>
</evidence>